<proteinExistence type="predicted"/>
<feature type="compositionally biased region" description="Polar residues" evidence="1">
    <location>
        <begin position="85"/>
        <end position="95"/>
    </location>
</feature>
<gene>
    <name evidence="2" type="ORF">CDEST_15482</name>
</gene>
<feature type="region of interest" description="Disordered" evidence="1">
    <location>
        <begin position="1"/>
        <end position="109"/>
    </location>
</feature>
<sequence length="202" mass="22466">MSVSTGNYVEPSSQLNQADQSRSLKNLSAPLPSAYEQMDREGAFETLVNVACSDSQMSGSQDQPRGTPSGNQSPQDRFNHPNDYAPTQLSDLNPQQMPPDGSQDERDSSFYCDSYKENTAPETPYQIEVFVDGYQMSFKGSIDCTGRPVDSTLTLSTRTKLLSVKLCITADPFRSYSKPRSARHHGRPKWPLHPREPNAMPL</sequence>
<evidence type="ECO:0000313" key="3">
    <source>
        <dbReference type="Proteomes" id="UP001322277"/>
    </source>
</evidence>
<organism evidence="2 3">
    <name type="scientific">Colletotrichum destructivum</name>
    <dbReference type="NCBI Taxonomy" id="34406"/>
    <lineage>
        <taxon>Eukaryota</taxon>
        <taxon>Fungi</taxon>
        <taxon>Dikarya</taxon>
        <taxon>Ascomycota</taxon>
        <taxon>Pezizomycotina</taxon>
        <taxon>Sordariomycetes</taxon>
        <taxon>Hypocreomycetidae</taxon>
        <taxon>Glomerellales</taxon>
        <taxon>Glomerellaceae</taxon>
        <taxon>Colletotrichum</taxon>
        <taxon>Colletotrichum destructivum species complex</taxon>
    </lineage>
</organism>
<dbReference type="AlphaFoldDB" id="A0AAX4J503"/>
<feature type="compositionally biased region" description="Polar residues" evidence="1">
    <location>
        <begin position="1"/>
        <end position="26"/>
    </location>
</feature>
<reference evidence="3" key="1">
    <citation type="journal article" date="2023" name="bioRxiv">
        <title>Complete genome of the Medicago anthracnose fungus, Colletotrichum destructivum, reveals a mini-chromosome-like region within a core chromosome.</title>
        <authorList>
            <person name="Lapalu N."/>
            <person name="Simon A."/>
            <person name="Lu A."/>
            <person name="Plaumann P.-L."/>
            <person name="Amselem J."/>
            <person name="Pigne S."/>
            <person name="Auger A."/>
            <person name="Koch C."/>
            <person name="Dallery J.-F."/>
            <person name="O'Connell R.J."/>
        </authorList>
    </citation>
    <scope>NUCLEOTIDE SEQUENCE [LARGE SCALE GENOMIC DNA]</scope>
    <source>
        <strain evidence="3">CBS 520.97</strain>
    </source>
</reference>
<feature type="compositionally biased region" description="Basic residues" evidence="1">
    <location>
        <begin position="180"/>
        <end position="192"/>
    </location>
</feature>
<keyword evidence="3" id="KW-1185">Reference proteome</keyword>
<accession>A0AAX4J503</accession>
<dbReference type="RefSeq" id="XP_062787689.1">
    <property type="nucleotide sequence ID" value="XM_062931638.1"/>
</dbReference>
<name>A0AAX4J503_9PEZI</name>
<dbReference type="Proteomes" id="UP001322277">
    <property type="component" value="Chromosome 12"/>
</dbReference>
<dbReference type="GeneID" id="87951982"/>
<evidence type="ECO:0000256" key="1">
    <source>
        <dbReference type="SAM" id="MobiDB-lite"/>
    </source>
</evidence>
<protein>
    <submittedName>
        <fullName evidence="2">Uncharacterized protein</fullName>
    </submittedName>
</protein>
<evidence type="ECO:0000313" key="2">
    <source>
        <dbReference type="EMBL" id="WQF90468.1"/>
    </source>
</evidence>
<dbReference type="KEGG" id="cdet:87951982"/>
<dbReference type="EMBL" id="CP137316">
    <property type="protein sequence ID" value="WQF90468.1"/>
    <property type="molecule type" value="Genomic_DNA"/>
</dbReference>
<feature type="compositionally biased region" description="Polar residues" evidence="1">
    <location>
        <begin position="52"/>
        <end position="76"/>
    </location>
</feature>
<feature type="region of interest" description="Disordered" evidence="1">
    <location>
        <begin position="177"/>
        <end position="202"/>
    </location>
</feature>